<gene>
    <name evidence="3" type="ORF">UCDDS831_g04732</name>
</gene>
<dbReference type="EMBL" id="LAQI01000100">
    <property type="protein sequence ID" value="KKY20390.1"/>
    <property type="molecule type" value="Genomic_DNA"/>
</dbReference>
<proteinExistence type="predicted"/>
<keyword evidence="2" id="KW-0472">Membrane</keyword>
<sequence length="585" mass="66955">MEYDAEDHHWHLKPTPTPASYEAALGFEQSVFGSHGRHLDGPSKVWIPIAVIYTFIVGFGMTTLFFQRFTHTARIRGYWLSSTSVIALHVYLTMILIEYPIRFWYVCAAEFWVMALIFPVGLGLYQLSNSRIISYYQSQQELLVMPKRNKKGRIPIWYTHPRAFLRYHKNMDFADKTRVFVYSTWCFAIFGCTLMYIGSINFHRGYGFFGEWSGKANCHRGPHGEWVPTAISQLLICWIWGPYTLWYARSIQDSHYWSIQTKINLIAGMPGTPLWMAFLYSNNPTVIAINRWFPHTGWFIPGIMTIQMGSIIFPLLDICRSPVYMAAVEGEHELNNLSSTTNALNQKFNKALTSMAAFENALENNVRPLLVWAANRNFTAADINFLVFVRNWKNHWGGPGRRNRVLTPNQACQRFEDAAVIFFTFINPTTSKVTVNIGDVTYRTISKYFVDVMPHDLSGEGTSFFSAQQQVAPWEKDEHTLQSPGVDGFDRARLHYVGADENHDDYDAIPKGFSLSVFDDAYNVIRDDIFYNTWLRYVNDLDTSSDATGPSDHKCTEACKHDSSTPSPLSELPEAHMRAARSPAT</sequence>
<evidence type="ECO:0000313" key="4">
    <source>
        <dbReference type="Proteomes" id="UP000034182"/>
    </source>
</evidence>
<evidence type="ECO:0000313" key="3">
    <source>
        <dbReference type="EMBL" id="KKY20390.1"/>
    </source>
</evidence>
<organism evidence="3 4">
    <name type="scientific">Diplodia seriata</name>
    <dbReference type="NCBI Taxonomy" id="420778"/>
    <lineage>
        <taxon>Eukaryota</taxon>
        <taxon>Fungi</taxon>
        <taxon>Dikarya</taxon>
        <taxon>Ascomycota</taxon>
        <taxon>Pezizomycotina</taxon>
        <taxon>Dothideomycetes</taxon>
        <taxon>Dothideomycetes incertae sedis</taxon>
        <taxon>Botryosphaeriales</taxon>
        <taxon>Botryosphaeriaceae</taxon>
        <taxon>Diplodia</taxon>
    </lineage>
</organism>
<feature type="transmembrane region" description="Helical" evidence="2">
    <location>
        <begin position="103"/>
        <end position="125"/>
    </location>
</feature>
<reference evidence="3 4" key="2">
    <citation type="submission" date="2015-05" db="EMBL/GenBank/DDBJ databases">
        <title>Distinctive expansion of gene families associated with plant cell wall degradation and secondary metabolism in the genomes of grapevine trunk pathogens.</title>
        <authorList>
            <person name="Lawrence D.P."/>
            <person name="Travadon R."/>
            <person name="Rolshausen P.E."/>
            <person name="Baumgartner K."/>
        </authorList>
    </citation>
    <scope>NUCLEOTIDE SEQUENCE [LARGE SCALE GENOMIC DNA]</scope>
    <source>
        <strain evidence="3">DS831</strain>
    </source>
</reference>
<dbReference type="AlphaFoldDB" id="A0A0G2GUG4"/>
<dbReference type="Proteomes" id="UP000034182">
    <property type="component" value="Unassembled WGS sequence"/>
</dbReference>
<feature type="transmembrane region" description="Helical" evidence="2">
    <location>
        <begin position="78"/>
        <end position="97"/>
    </location>
</feature>
<name>A0A0G2GUG4_9PEZI</name>
<feature type="compositionally biased region" description="Basic and acidic residues" evidence="1">
    <location>
        <begin position="551"/>
        <end position="563"/>
    </location>
</feature>
<keyword evidence="2" id="KW-0812">Transmembrane</keyword>
<evidence type="ECO:0000256" key="1">
    <source>
        <dbReference type="SAM" id="MobiDB-lite"/>
    </source>
</evidence>
<feature type="region of interest" description="Disordered" evidence="1">
    <location>
        <begin position="545"/>
        <end position="585"/>
    </location>
</feature>
<keyword evidence="2" id="KW-1133">Transmembrane helix</keyword>
<protein>
    <submittedName>
        <fullName evidence="3">Putative integral membrane protein</fullName>
    </submittedName>
</protein>
<reference evidence="3 4" key="1">
    <citation type="submission" date="2015-03" db="EMBL/GenBank/DDBJ databases">
        <authorList>
            <person name="Morales-Cruz A."/>
            <person name="Amrine K.C."/>
            <person name="Cantu D."/>
        </authorList>
    </citation>
    <scope>NUCLEOTIDE SEQUENCE [LARGE SCALE GENOMIC DNA]</scope>
    <source>
        <strain evidence="3">DS831</strain>
    </source>
</reference>
<accession>A0A0G2GUG4</accession>
<evidence type="ECO:0000256" key="2">
    <source>
        <dbReference type="SAM" id="Phobius"/>
    </source>
</evidence>
<feature type="transmembrane region" description="Helical" evidence="2">
    <location>
        <begin position="45"/>
        <end position="66"/>
    </location>
</feature>
<feature type="transmembrane region" description="Helical" evidence="2">
    <location>
        <begin position="179"/>
        <end position="198"/>
    </location>
</feature>
<comment type="caution">
    <text evidence="3">The sequence shown here is derived from an EMBL/GenBank/DDBJ whole genome shotgun (WGS) entry which is preliminary data.</text>
</comment>